<proteinExistence type="inferred from homology"/>
<evidence type="ECO:0000259" key="6">
    <source>
        <dbReference type="SMART" id="SM00822"/>
    </source>
</evidence>
<sequence length="337" mass="36809">MFVTLLLLLSILNPLGAFLWPWALLVLTLCGGRKLCSDIVSFLYSLVVSDIRGAKNYLMPVRKNLAGSVVLVTGGGSGIGRLLSLEFAKRNCKVVIWDINRKGADAVAEEIKAAGGEVHVYQCDLSKREEIYAAAELVKKDVGDVNILVNNAGIVTGKSFIDSADHMIELTMKVNTLAHFWTLKAFLPSMLEKNAGHVVTIASSAGLSGTPGLVDYCASKFAAVGIDESLRNELIKHNSGVHTTVVCPFYINTGMFDGVKTRFPWLLPILEPEYVADQIVSAVETNRAQLWLPKLILTSTWIKSLFNTNSTAKILEFLGVFDSMDDFKGRKGEAQVR</sequence>
<gene>
    <name evidence="7" type="ORF">EGYM00163_LOCUS31659</name>
</gene>
<keyword evidence="3" id="KW-0520">NAD</keyword>
<reference evidence="7" key="1">
    <citation type="submission" date="2021-01" db="EMBL/GenBank/DDBJ databases">
        <authorList>
            <person name="Corre E."/>
            <person name="Pelletier E."/>
            <person name="Niang G."/>
            <person name="Scheremetjew M."/>
            <person name="Finn R."/>
            <person name="Kale V."/>
            <person name="Holt S."/>
            <person name="Cochrane G."/>
            <person name="Meng A."/>
            <person name="Brown T."/>
            <person name="Cohen L."/>
        </authorList>
    </citation>
    <scope>NUCLEOTIDE SEQUENCE</scope>
    <source>
        <strain evidence="7">CCMP1594</strain>
    </source>
</reference>
<keyword evidence="2" id="KW-0560">Oxidoreductase</keyword>
<dbReference type="SMART" id="SM00822">
    <property type="entry name" value="PKS_KR"/>
    <property type="match status" value="1"/>
</dbReference>
<feature type="signal peptide" evidence="5">
    <location>
        <begin position="1"/>
        <end position="17"/>
    </location>
</feature>
<dbReference type="PANTHER" id="PTHR24322:SF736">
    <property type="entry name" value="RETINOL DEHYDROGENASE 10"/>
    <property type="match status" value="1"/>
</dbReference>
<protein>
    <recommendedName>
        <fullName evidence="6">Ketoreductase domain-containing protein</fullName>
    </recommendedName>
</protein>
<accession>A0A7S4FZP6</accession>
<dbReference type="FunFam" id="3.40.50.720:FF:000202">
    <property type="entry name" value="Short-chain dehydrogenase/reductase family 16C member 6"/>
    <property type="match status" value="1"/>
</dbReference>
<name>A0A7S4FZP6_9EUGL</name>
<dbReference type="CDD" id="cd05339">
    <property type="entry name" value="17beta-HSDXI-like_SDR_c"/>
    <property type="match status" value="1"/>
</dbReference>
<dbReference type="InterPro" id="IPR002347">
    <property type="entry name" value="SDR_fam"/>
</dbReference>
<evidence type="ECO:0000256" key="3">
    <source>
        <dbReference type="ARBA" id="ARBA00023027"/>
    </source>
</evidence>
<dbReference type="PANTHER" id="PTHR24322">
    <property type="entry name" value="PKSB"/>
    <property type="match status" value="1"/>
</dbReference>
<dbReference type="Gene3D" id="3.40.50.720">
    <property type="entry name" value="NAD(P)-binding Rossmann-like Domain"/>
    <property type="match status" value="1"/>
</dbReference>
<dbReference type="InterPro" id="IPR036291">
    <property type="entry name" value="NAD(P)-bd_dom_sf"/>
</dbReference>
<dbReference type="EMBL" id="HBJA01090978">
    <property type="protein sequence ID" value="CAE0820487.1"/>
    <property type="molecule type" value="Transcribed_RNA"/>
</dbReference>
<organism evidence="7">
    <name type="scientific">Eutreptiella gymnastica</name>
    <dbReference type="NCBI Taxonomy" id="73025"/>
    <lineage>
        <taxon>Eukaryota</taxon>
        <taxon>Discoba</taxon>
        <taxon>Euglenozoa</taxon>
        <taxon>Euglenida</taxon>
        <taxon>Spirocuta</taxon>
        <taxon>Euglenophyceae</taxon>
        <taxon>Eutreptiales</taxon>
        <taxon>Eutreptiaceae</taxon>
        <taxon>Eutreptiella</taxon>
    </lineage>
</organism>
<feature type="domain" description="Ketoreductase" evidence="6">
    <location>
        <begin position="68"/>
        <end position="238"/>
    </location>
</feature>
<comment type="similarity">
    <text evidence="1 4">Belongs to the short-chain dehydrogenases/reductases (SDR) family.</text>
</comment>
<dbReference type="Pfam" id="PF00106">
    <property type="entry name" value="adh_short"/>
    <property type="match status" value="1"/>
</dbReference>
<evidence type="ECO:0000256" key="5">
    <source>
        <dbReference type="SAM" id="SignalP"/>
    </source>
</evidence>
<evidence type="ECO:0000256" key="4">
    <source>
        <dbReference type="RuleBase" id="RU000363"/>
    </source>
</evidence>
<dbReference type="AlphaFoldDB" id="A0A7S4FZP6"/>
<evidence type="ECO:0000256" key="2">
    <source>
        <dbReference type="ARBA" id="ARBA00023002"/>
    </source>
</evidence>
<dbReference type="GO" id="GO:0016616">
    <property type="term" value="F:oxidoreductase activity, acting on the CH-OH group of donors, NAD or NADP as acceptor"/>
    <property type="evidence" value="ECO:0007669"/>
    <property type="project" value="TreeGrafter"/>
</dbReference>
<dbReference type="SUPFAM" id="SSF51735">
    <property type="entry name" value="NAD(P)-binding Rossmann-fold domains"/>
    <property type="match status" value="1"/>
</dbReference>
<evidence type="ECO:0000313" key="7">
    <source>
        <dbReference type="EMBL" id="CAE0820487.1"/>
    </source>
</evidence>
<dbReference type="PRINTS" id="PR00080">
    <property type="entry name" value="SDRFAMILY"/>
</dbReference>
<feature type="chain" id="PRO_5031378041" description="Ketoreductase domain-containing protein" evidence="5">
    <location>
        <begin position="18"/>
        <end position="337"/>
    </location>
</feature>
<keyword evidence="5" id="KW-0732">Signal</keyword>
<evidence type="ECO:0000256" key="1">
    <source>
        <dbReference type="ARBA" id="ARBA00006484"/>
    </source>
</evidence>
<dbReference type="PRINTS" id="PR00081">
    <property type="entry name" value="GDHRDH"/>
</dbReference>
<dbReference type="InterPro" id="IPR057326">
    <property type="entry name" value="KR_dom"/>
</dbReference>